<dbReference type="InterPro" id="IPR022385">
    <property type="entry name" value="Rhs_assc_core"/>
</dbReference>
<dbReference type="AlphaFoldDB" id="A0A3D8JND9"/>
<dbReference type="Pfam" id="PF25023">
    <property type="entry name" value="TEN_YD-shell"/>
    <property type="match status" value="1"/>
</dbReference>
<evidence type="ECO:0000256" key="2">
    <source>
        <dbReference type="SAM" id="MobiDB-lite"/>
    </source>
</evidence>
<evidence type="ECO:0000259" key="3">
    <source>
        <dbReference type="Pfam" id="PF25023"/>
    </source>
</evidence>
<dbReference type="InterPro" id="IPR050708">
    <property type="entry name" value="T6SS_VgrG/RHS"/>
</dbReference>
<dbReference type="Proteomes" id="UP000256838">
    <property type="component" value="Unassembled WGS sequence"/>
</dbReference>
<feature type="region of interest" description="Disordered" evidence="2">
    <location>
        <begin position="550"/>
        <end position="597"/>
    </location>
</feature>
<dbReference type="PANTHER" id="PTHR32305">
    <property type="match status" value="1"/>
</dbReference>
<dbReference type="NCBIfam" id="TIGR03696">
    <property type="entry name" value="Rhs_assc_core"/>
    <property type="match status" value="1"/>
</dbReference>
<dbReference type="EMBL" id="QRGA01000037">
    <property type="protein sequence ID" value="RDU94537.1"/>
    <property type="molecule type" value="Genomic_DNA"/>
</dbReference>
<dbReference type="InterPro" id="IPR056823">
    <property type="entry name" value="TEN-like_YD-shell"/>
</dbReference>
<evidence type="ECO:0000256" key="1">
    <source>
        <dbReference type="ARBA" id="ARBA00022737"/>
    </source>
</evidence>
<dbReference type="NCBIfam" id="TIGR01643">
    <property type="entry name" value="YD_repeat_2x"/>
    <property type="match status" value="6"/>
</dbReference>
<dbReference type="Pfam" id="PF05593">
    <property type="entry name" value="RHS_repeat"/>
    <property type="match status" value="4"/>
</dbReference>
<dbReference type="InterPro" id="IPR031325">
    <property type="entry name" value="RHS_repeat"/>
</dbReference>
<evidence type="ECO:0000313" key="5">
    <source>
        <dbReference type="Proteomes" id="UP000256838"/>
    </source>
</evidence>
<keyword evidence="1" id="KW-0677">Repeat</keyword>
<comment type="caution">
    <text evidence="4">The sequence shown here is derived from an EMBL/GenBank/DDBJ whole genome shotgun (WGS) entry which is preliminary data.</text>
</comment>
<feature type="domain" description="Teneurin-like YD-shell" evidence="3">
    <location>
        <begin position="250"/>
        <end position="450"/>
    </location>
</feature>
<proteinExistence type="predicted"/>
<name>A0A3D8JND9_9BURK</name>
<keyword evidence="5" id="KW-1185">Reference proteome</keyword>
<dbReference type="OrthoDB" id="5445630at2"/>
<accession>A0A3D8JND9</accession>
<dbReference type="PANTHER" id="PTHR32305:SF15">
    <property type="entry name" value="PROTEIN RHSA-RELATED"/>
    <property type="match status" value="1"/>
</dbReference>
<reference evidence="4 5" key="1">
    <citation type="submission" date="2018-08" db="EMBL/GenBank/DDBJ databases">
        <title>Paraburkholderia sp. DHOM06 isolated from forest soil.</title>
        <authorList>
            <person name="Gao Z.-H."/>
            <person name="Qiu L.-H."/>
        </authorList>
    </citation>
    <scope>NUCLEOTIDE SEQUENCE [LARGE SCALE GENOMIC DNA]</scope>
    <source>
        <strain evidence="4 5">DHOM06</strain>
    </source>
</reference>
<protein>
    <submittedName>
        <fullName evidence="4">RHS repeat protein</fullName>
    </submittedName>
</protein>
<organism evidence="4 5">
    <name type="scientific">Trinickia dinghuensis</name>
    <dbReference type="NCBI Taxonomy" id="2291023"/>
    <lineage>
        <taxon>Bacteria</taxon>
        <taxon>Pseudomonadati</taxon>
        <taxon>Pseudomonadota</taxon>
        <taxon>Betaproteobacteria</taxon>
        <taxon>Burkholderiales</taxon>
        <taxon>Burkholderiaceae</taxon>
        <taxon>Trinickia</taxon>
    </lineage>
</organism>
<gene>
    <name evidence="4" type="ORF">DWV00_33460</name>
</gene>
<feature type="region of interest" description="Disordered" evidence="2">
    <location>
        <begin position="1"/>
        <end position="47"/>
    </location>
</feature>
<sequence>MPIPTHSGGTATRHTDGIGRLMSESDPLGNTTRFDYNGRSLPTRETDARGGVTSLAYDANGNLTSFTDANGGITGFTYDAKDRPASRTDPLQATESYAYDGDDNLTQFTDRTGKVATFGYDGLNRRVSAAYGQTQSGGTLSVPDATVSTTYDAGSRPTQIVDSQGGTITRTYDALDRLTAETTPQGSVSYAYDAANRRTSFQVAGQRGVTYAYDNADRLTTITQGSVQVGFTYDADSRRSTLTLPNGMVATYSYDTASQLTGISYANGSTTLGNLTYAYDNAGRRTQIGGSLATMTLPAALTSATFDAGNRLTNWAGTALTYDANGNLTADGSLGYGWDSRNRLISLTGAATASFAYDATGRRNGKTINGTTTNFLYDGVNAVQELAGGTPSANLLTGPGIDEVFSRTDSLGTRSFVTDALGSTVALTDGSGAVKTTYAYEPYGNTTTSGEVNGNASQYTDRENDGTGLYYYRARYYHSGFSRFISEDPIGSIEGNNLYAYVAGNPIGAIDPLGLYMQEEGLAPVCVECFIPPVRFAQSVISAVRGATNANDNGPGLPPNGLLPPGKSPGSCSVGPATRGNGKSLWDENGGNGVTKARISGTTRIGTTILGILGTRSGKMSR</sequence>
<evidence type="ECO:0000313" key="4">
    <source>
        <dbReference type="EMBL" id="RDU94537.1"/>
    </source>
</evidence>
<dbReference type="InterPro" id="IPR006530">
    <property type="entry name" value="YD"/>
</dbReference>
<dbReference type="Gene3D" id="2.180.10.10">
    <property type="entry name" value="RHS repeat-associated core"/>
    <property type="match status" value="2"/>
</dbReference>